<evidence type="ECO:0000256" key="2">
    <source>
        <dbReference type="ARBA" id="ARBA00022729"/>
    </source>
</evidence>
<dbReference type="Pfam" id="PF00496">
    <property type="entry name" value="SBP_bac_5"/>
    <property type="match status" value="1"/>
</dbReference>
<proteinExistence type="inferred from homology"/>
<dbReference type="EMBL" id="JACYFG010000006">
    <property type="protein sequence ID" value="MBD5778484.1"/>
    <property type="molecule type" value="Genomic_DNA"/>
</dbReference>
<gene>
    <name evidence="5" type="ORF">IEN85_03195</name>
</gene>
<evidence type="ECO:0000256" key="1">
    <source>
        <dbReference type="ARBA" id="ARBA00005695"/>
    </source>
</evidence>
<evidence type="ECO:0000313" key="5">
    <source>
        <dbReference type="EMBL" id="MBD5778484.1"/>
    </source>
</evidence>
<reference evidence="5" key="1">
    <citation type="submission" date="2020-09" db="EMBL/GenBank/DDBJ databases">
        <title>Pelagicoccus enzymogenes sp. nov. with an EPS production, isolated from marine sediment.</title>
        <authorList>
            <person name="Feng X."/>
        </authorList>
    </citation>
    <scope>NUCLEOTIDE SEQUENCE</scope>
    <source>
        <strain evidence="5">NFK12</strain>
    </source>
</reference>
<name>A0A927IG68_9BACT</name>
<comment type="similarity">
    <text evidence="1">Belongs to the bacterial solute-binding protein 5 family.</text>
</comment>
<accession>A0A927IG68</accession>
<dbReference type="InterPro" id="IPR030678">
    <property type="entry name" value="Peptide/Ni-bd"/>
</dbReference>
<dbReference type="GO" id="GO:1904680">
    <property type="term" value="F:peptide transmembrane transporter activity"/>
    <property type="evidence" value="ECO:0007669"/>
    <property type="project" value="TreeGrafter"/>
</dbReference>
<dbReference type="PIRSF" id="PIRSF002741">
    <property type="entry name" value="MppA"/>
    <property type="match status" value="1"/>
</dbReference>
<keyword evidence="2 3" id="KW-0732">Signal</keyword>
<comment type="caution">
    <text evidence="5">The sequence shown here is derived from an EMBL/GenBank/DDBJ whole genome shotgun (WGS) entry which is preliminary data.</text>
</comment>
<dbReference type="Proteomes" id="UP000622317">
    <property type="component" value="Unassembled WGS sequence"/>
</dbReference>
<evidence type="ECO:0000313" key="6">
    <source>
        <dbReference type="Proteomes" id="UP000622317"/>
    </source>
</evidence>
<dbReference type="GO" id="GO:0015833">
    <property type="term" value="P:peptide transport"/>
    <property type="evidence" value="ECO:0007669"/>
    <property type="project" value="TreeGrafter"/>
</dbReference>
<dbReference type="GO" id="GO:0030288">
    <property type="term" value="C:outer membrane-bounded periplasmic space"/>
    <property type="evidence" value="ECO:0007669"/>
    <property type="project" value="UniProtKB-ARBA"/>
</dbReference>
<evidence type="ECO:0000259" key="4">
    <source>
        <dbReference type="Pfam" id="PF00496"/>
    </source>
</evidence>
<feature type="domain" description="Solute-binding protein family 5" evidence="4">
    <location>
        <begin position="76"/>
        <end position="441"/>
    </location>
</feature>
<sequence>MIKRLLVLCLSLSSLFHLGCGSRSEQPEGETPKVFIFARGSDAQKLDPADIDDGESVNTLTQICEGLVRFKSGTLEIEPWLAKSYSISPDGLTYRFEIREGVRFHDGTELDAEAAAFSFQRQLDETHPAHLADAAFSYWSYLYQDVEAVEAVGPMTLEIRLAQPNAAMLRSLAVFPAWLISPRSLDTYGSEIQRNPVGTGPYRFKEWRRNEAIILERNPDYWGESPAFERLVLKVVPDNTTRLLQLKSGAIHGMDGLQPTEVAALRNDPELTVYEDAGLNVGYMAFNLENERLADIELRRAISLGVDREAFATVALEGAGRPAVYPLPKGFLGYPEIEDARLHDLERARKLAAPYAARFKEKPLEILVMNAPRPYLPDPVMAATFMKGQIEAIGVPAKVVSLDFKTQLDRLRNGDFETALIGWVGDNGDTDNFLSVFFGSWAAEKGTATNYSFYRNEDMDELLLTARKTTDTAERARLYEAALALWKRDLPILPLCHGDNIVVLSSRFEGFKLQKIGDLRLSEVQVKSQ</sequence>
<organism evidence="5 6">
    <name type="scientific">Pelagicoccus enzymogenes</name>
    <dbReference type="NCBI Taxonomy" id="2773457"/>
    <lineage>
        <taxon>Bacteria</taxon>
        <taxon>Pseudomonadati</taxon>
        <taxon>Verrucomicrobiota</taxon>
        <taxon>Opitutia</taxon>
        <taxon>Puniceicoccales</taxon>
        <taxon>Pelagicoccaceae</taxon>
        <taxon>Pelagicoccus</taxon>
    </lineage>
</organism>
<dbReference type="Gene3D" id="3.90.76.10">
    <property type="entry name" value="Dipeptide-binding Protein, Domain 1"/>
    <property type="match status" value="1"/>
</dbReference>
<dbReference type="SUPFAM" id="SSF53850">
    <property type="entry name" value="Periplasmic binding protein-like II"/>
    <property type="match status" value="1"/>
</dbReference>
<dbReference type="GO" id="GO:0043190">
    <property type="term" value="C:ATP-binding cassette (ABC) transporter complex"/>
    <property type="evidence" value="ECO:0007669"/>
    <property type="project" value="InterPro"/>
</dbReference>
<dbReference type="RefSeq" id="WP_191615623.1">
    <property type="nucleotide sequence ID" value="NZ_JACYFG010000006.1"/>
</dbReference>
<protein>
    <submittedName>
        <fullName evidence="5">ABC transporter substrate-binding protein</fullName>
    </submittedName>
</protein>
<feature type="signal peptide" evidence="3">
    <location>
        <begin position="1"/>
        <end position="19"/>
    </location>
</feature>
<dbReference type="InterPro" id="IPR039424">
    <property type="entry name" value="SBP_5"/>
</dbReference>
<evidence type="ECO:0000256" key="3">
    <source>
        <dbReference type="SAM" id="SignalP"/>
    </source>
</evidence>
<dbReference type="AlphaFoldDB" id="A0A927IG68"/>
<dbReference type="InterPro" id="IPR000914">
    <property type="entry name" value="SBP_5_dom"/>
</dbReference>
<keyword evidence="6" id="KW-1185">Reference proteome</keyword>
<dbReference type="Gene3D" id="3.40.190.10">
    <property type="entry name" value="Periplasmic binding protein-like II"/>
    <property type="match status" value="1"/>
</dbReference>
<dbReference type="PANTHER" id="PTHR30290:SF38">
    <property type="entry name" value="D,D-DIPEPTIDE-BINDING PERIPLASMIC PROTEIN DDPA-RELATED"/>
    <property type="match status" value="1"/>
</dbReference>
<dbReference type="PANTHER" id="PTHR30290">
    <property type="entry name" value="PERIPLASMIC BINDING COMPONENT OF ABC TRANSPORTER"/>
    <property type="match status" value="1"/>
</dbReference>
<dbReference type="CDD" id="cd08493">
    <property type="entry name" value="PBP2_DppA_like"/>
    <property type="match status" value="1"/>
</dbReference>
<feature type="chain" id="PRO_5037850620" evidence="3">
    <location>
        <begin position="20"/>
        <end position="529"/>
    </location>
</feature>
<dbReference type="Gene3D" id="3.10.105.10">
    <property type="entry name" value="Dipeptide-binding Protein, Domain 3"/>
    <property type="match status" value="1"/>
</dbReference>